<dbReference type="Gene3D" id="2.170.270.10">
    <property type="entry name" value="SET domain"/>
    <property type="match status" value="1"/>
</dbReference>
<dbReference type="EMBL" id="MNAD01000421">
    <property type="protein sequence ID" value="OJT13213.1"/>
    <property type="molecule type" value="Genomic_DNA"/>
</dbReference>
<dbReference type="OrthoDB" id="668540at2759"/>
<dbReference type="GO" id="GO:0010608">
    <property type="term" value="P:post-transcriptional regulation of gene expression"/>
    <property type="evidence" value="ECO:0007669"/>
    <property type="project" value="TreeGrafter"/>
</dbReference>
<dbReference type="GO" id="GO:0008270">
    <property type="term" value="F:zinc ion binding"/>
    <property type="evidence" value="ECO:0007669"/>
    <property type="project" value="InterPro"/>
</dbReference>
<keyword evidence="6" id="KW-1185">Reference proteome</keyword>
<evidence type="ECO:0000313" key="6">
    <source>
        <dbReference type="Proteomes" id="UP000184267"/>
    </source>
</evidence>
<name>A0A1M2W096_TRAPU</name>
<dbReference type="FunFam" id="1.25.10.10:FF:000237">
    <property type="entry name" value="Pumilio homolog 9"/>
    <property type="match status" value="1"/>
</dbReference>
<feature type="compositionally biased region" description="Polar residues" evidence="3">
    <location>
        <begin position="368"/>
        <end position="377"/>
    </location>
</feature>
<keyword evidence="1" id="KW-0677">Repeat</keyword>
<evidence type="ECO:0000256" key="3">
    <source>
        <dbReference type="SAM" id="MobiDB-lite"/>
    </source>
</evidence>
<dbReference type="GO" id="GO:0042054">
    <property type="term" value="F:histone methyltransferase activity"/>
    <property type="evidence" value="ECO:0007669"/>
    <property type="project" value="InterPro"/>
</dbReference>
<feature type="compositionally biased region" description="Polar residues" evidence="3">
    <location>
        <begin position="289"/>
        <end position="299"/>
    </location>
</feature>
<gene>
    <name evidence="5" type="ORF">TRAPUB_10232</name>
</gene>
<feature type="repeat" description="Pumilio" evidence="2">
    <location>
        <begin position="695"/>
        <end position="730"/>
    </location>
</feature>
<dbReference type="PROSITE" id="PS50303">
    <property type="entry name" value="PUM_HD"/>
    <property type="match status" value="1"/>
</dbReference>
<dbReference type="InterPro" id="IPR046341">
    <property type="entry name" value="SET_dom_sf"/>
</dbReference>
<feature type="region of interest" description="Disordered" evidence="3">
    <location>
        <begin position="1107"/>
        <end position="1201"/>
    </location>
</feature>
<feature type="region of interest" description="Disordered" evidence="3">
    <location>
        <begin position="289"/>
        <end position="404"/>
    </location>
</feature>
<feature type="compositionally biased region" description="Polar residues" evidence="3">
    <location>
        <begin position="146"/>
        <end position="162"/>
    </location>
</feature>
<dbReference type="PROSITE" id="PS50302">
    <property type="entry name" value="PUM"/>
    <property type="match status" value="8"/>
</dbReference>
<feature type="compositionally biased region" description="Polar residues" evidence="3">
    <location>
        <begin position="1"/>
        <end position="13"/>
    </location>
</feature>
<dbReference type="InterPro" id="IPR007728">
    <property type="entry name" value="Pre-SET_dom"/>
</dbReference>
<dbReference type="CDD" id="cd07920">
    <property type="entry name" value="Pumilio"/>
    <property type="match status" value="1"/>
</dbReference>
<evidence type="ECO:0000313" key="5">
    <source>
        <dbReference type="EMBL" id="OJT13213.1"/>
    </source>
</evidence>
<dbReference type="SUPFAM" id="SSF48371">
    <property type="entry name" value="ARM repeat"/>
    <property type="match status" value="1"/>
</dbReference>
<dbReference type="SUPFAM" id="SSF82199">
    <property type="entry name" value="SET domain"/>
    <property type="match status" value="1"/>
</dbReference>
<organism evidence="5 6">
    <name type="scientific">Trametes pubescens</name>
    <name type="common">White-rot fungus</name>
    <dbReference type="NCBI Taxonomy" id="154538"/>
    <lineage>
        <taxon>Eukaryota</taxon>
        <taxon>Fungi</taxon>
        <taxon>Dikarya</taxon>
        <taxon>Basidiomycota</taxon>
        <taxon>Agaricomycotina</taxon>
        <taxon>Agaricomycetes</taxon>
        <taxon>Polyporales</taxon>
        <taxon>Polyporaceae</taxon>
        <taxon>Trametes</taxon>
    </lineage>
</organism>
<dbReference type="PANTHER" id="PTHR12537:SF13">
    <property type="entry name" value="PUMILIO HOMOLOGY DOMAIN FAMILY MEMBER 4"/>
    <property type="match status" value="1"/>
</dbReference>
<feature type="repeat" description="Pumilio" evidence="2">
    <location>
        <begin position="659"/>
        <end position="694"/>
    </location>
</feature>
<dbReference type="STRING" id="154538.A0A1M2W096"/>
<feature type="region of interest" description="Disordered" evidence="3">
    <location>
        <begin position="1"/>
        <end position="25"/>
    </location>
</feature>
<dbReference type="InterPro" id="IPR001313">
    <property type="entry name" value="Pumilio_RNA-bd_rpt"/>
</dbReference>
<protein>
    <submittedName>
        <fullName evidence="5">Pumilio domain-containing protein C6G9.14</fullName>
    </submittedName>
</protein>
<dbReference type="Proteomes" id="UP000184267">
    <property type="component" value="Unassembled WGS sequence"/>
</dbReference>
<dbReference type="GO" id="GO:0005737">
    <property type="term" value="C:cytoplasm"/>
    <property type="evidence" value="ECO:0007669"/>
    <property type="project" value="TreeGrafter"/>
</dbReference>
<sequence>MSTTLDSSTSPIDTRQAHDDRIQSPPAFLDLADSAARLGGNIQDVTAQQRALKRMEHERQRALQRKMFEDQMRALEQQQARELLTIPIEQQHLAVSAPTTPPRVNAVLSDDHSPTYHSALSKSIVDADMLSKAVGNADKRKSVTYAPSVNHSPEMPSVNQSFARPGGAKSMPASRRTSASEHDEDLAGHLQGLSLAGERSERMSTQSGVIPQSILRSNSGRFGGNDGHSYGNVYNAGMMLDEQLDQEMHNAMRHLPTSDEDKYSNGYANKPSSSSAAALDLAPLSHPLQKSSEWPQFNGNARLPDGMNRADRRNVTNPTMTLSPALGDLQGKPNGTASGTTTPLLQQVSSGLAQGLSSRRGSPLSLGDTFSSITSARSVPATPLPGMPGSAGQLQKAPGTPLSGDPHNINGILSAQLSRQMGDDSDLNPSLSRMPSGQFDNSPLSFNSIQSGMDDQYSGDSVYGLSGGMDNGRFNSYGFEQNGRGSAVGGTGSTALYHHNGAKYGFSVNGRPSPAAVDSKMNGLHGPKHKRGDIDREFNRFAGTRLEDLVGEIPQLCKDQHGCRYLQKKLEEGVPEHRDMIFRETFSHFADLMTDPFGNYLCQKLLEYSTDEQRNVICESVAQDLVNISLNMHGTRAVQKMIDFLSTRRQASIHSIILALSLHVVVLIKDLNGNHVIQKCLNKLAPEDNQFIYNAVAANCVEVATHRHGCCVLQRCIDHASEHQRVQLVNEITYNALTLVQDPYGNYVVQYILDLNDNRFSDAVIRQFTGNVCALSVQKFSSNVIEKCVRVAEHNTRKMLIGELLNRTRLEKLLRDSYGNYCVQTALDYAEPAQRALLVEGIRPVLPLIRNTPYGKRIQNKLQREHNDTYGGGGGGGGYHHNQQALVNMALGNQGMGGMGHAAHSGGRHMSHLQAGALADAYTAQNGLYALQGGPAMHAPLHGGLQSHQIDSYVMQGSNNHSPGLTPPQSHAGAFSGMSSYGSVNSFPVNVADPYQRSFAYGMEWTVAGVVGQSIDTFGAERYEVKWGDGWQRPDGTNTTWEKLGSSDTVDSLIRRWNRKQEQKRLAAAEKYPGIAVGIAKHDMLHEDRTIYELVRGERELRRLYPGGEDIPADFDGPLLPIESPPPTSASAGGSARARDKDKDKDKSRTGSPEVPWSPPTSPPRLVRPIPRRANVARALSSPDVSESDRPIAAPPPQRLKQTREALQRQWASKLRGSASVTFVNDVNSEEIPILVDGFQYIERSYVRAPDVPANGHLADILVSCDCGECVDAEECGCQDPSELTDDVGNKVFAYSRRVNPTFSASAPTPLICLAATQGLFNFSLPSGTEAIECNASCSCDDLCPNRVAQLPRDVPIEVFRTRERGWGARATVPLPRGKVVGIYTGLEFLPRIAFWETC</sequence>
<dbReference type="Pfam" id="PF00806">
    <property type="entry name" value="PUF"/>
    <property type="match status" value="8"/>
</dbReference>
<feature type="repeat" description="Pumilio" evidence="2">
    <location>
        <begin position="731"/>
        <end position="766"/>
    </location>
</feature>
<feature type="compositionally biased region" description="Low complexity" evidence="3">
    <location>
        <begin position="355"/>
        <end position="367"/>
    </location>
</feature>
<feature type="repeat" description="Pumilio" evidence="2">
    <location>
        <begin position="620"/>
        <end position="655"/>
    </location>
</feature>
<comment type="caution">
    <text evidence="5">The sequence shown here is derived from an EMBL/GenBank/DDBJ whole genome shotgun (WGS) entry which is preliminary data.</text>
</comment>
<proteinExistence type="predicted"/>
<dbReference type="PANTHER" id="PTHR12537">
    <property type="entry name" value="RNA BINDING PROTEIN PUMILIO-RELATED"/>
    <property type="match status" value="1"/>
</dbReference>
<evidence type="ECO:0000256" key="2">
    <source>
        <dbReference type="PROSITE-ProRule" id="PRU00317"/>
    </source>
</evidence>
<dbReference type="Gene3D" id="1.25.10.10">
    <property type="entry name" value="Leucine-rich Repeat Variant"/>
    <property type="match status" value="1"/>
</dbReference>
<feature type="region of interest" description="Disordered" evidence="3">
    <location>
        <begin position="146"/>
        <end position="185"/>
    </location>
</feature>
<evidence type="ECO:0000256" key="1">
    <source>
        <dbReference type="ARBA" id="ARBA00022737"/>
    </source>
</evidence>
<dbReference type="InterPro" id="IPR033133">
    <property type="entry name" value="PUM-HD"/>
</dbReference>
<feature type="domain" description="PUM-HD" evidence="4">
    <location>
        <begin position="527"/>
        <end position="866"/>
    </location>
</feature>
<feature type="repeat" description="Pumilio" evidence="2">
    <location>
        <begin position="584"/>
        <end position="619"/>
    </location>
</feature>
<feature type="compositionally biased region" description="Basic and acidic residues" evidence="3">
    <location>
        <begin position="1137"/>
        <end position="1149"/>
    </location>
</feature>
<dbReference type="SMART" id="SM00025">
    <property type="entry name" value="Pumilio"/>
    <property type="match status" value="8"/>
</dbReference>
<dbReference type="InterPro" id="IPR011989">
    <property type="entry name" value="ARM-like"/>
</dbReference>
<reference evidence="5 6" key="1">
    <citation type="submission" date="2016-10" db="EMBL/GenBank/DDBJ databases">
        <title>Genome sequence of the basidiomycete white-rot fungus Trametes pubescens.</title>
        <authorList>
            <person name="Makela M.R."/>
            <person name="Granchi Z."/>
            <person name="Peng M."/>
            <person name="De Vries R.P."/>
            <person name="Grigoriev I."/>
            <person name="Riley R."/>
            <person name="Hilden K."/>
        </authorList>
    </citation>
    <scope>NUCLEOTIDE SEQUENCE [LARGE SCALE GENOMIC DNA]</scope>
    <source>
        <strain evidence="5 6">FBCC735</strain>
    </source>
</reference>
<dbReference type="GO" id="GO:0005634">
    <property type="term" value="C:nucleus"/>
    <property type="evidence" value="ECO:0007669"/>
    <property type="project" value="InterPro"/>
</dbReference>
<accession>A0A1M2W096</accession>
<feature type="repeat" description="Pumilio" evidence="2">
    <location>
        <begin position="803"/>
        <end position="840"/>
    </location>
</feature>
<feature type="compositionally biased region" description="Polar residues" evidence="3">
    <location>
        <begin position="333"/>
        <end position="352"/>
    </location>
</feature>
<dbReference type="GO" id="GO:0003729">
    <property type="term" value="F:mRNA binding"/>
    <property type="evidence" value="ECO:0007669"/>
    <property type="project" value="TreeGrafter"/>
</dbReference>
<feature type="repeat" description="Pumilio" evidence="2">
    <location>
        <begin position="767"/>
        <end position="802"/>
    </location>
</feature>
<evidence type="ECO:0000259" key="4">
    <source>
        <dbReference type="PROSITE" id="PS50303"/>
    </source>
</evidence>
<dbReference type="Pfam" id="PF05033">
    <property type="entry name" value="Pre-SET"/>
    <property type="match status" value="1"/>
</dbReference>
<feature type="repeat" description="Pumilio" evidence="2">
    <location>
        <begin position="548"/>
        <end position="583"/>
    </location>
</feature>
<dbReference type="InterPro" id="IPR033712">
    <property type="entry name" value="Pumilio_RNA-bd"/>
</dbReference>
<dbReference type="InterPro" id="IPR016024">
    <property type="entry name" value="ARM-type_fold"/>
</dbReference>